<dbReference type="Gene3D" id="1.10.3470.10">
    <property type="entry name" value="ABC transporter involved in vitamin B12 uptake, BtuC"/>
    <property type="match status" value="1"/>
</dbReference>
<keyword evidence="7 8" id="KW-0472">Membrane</keyword>
<dbReference type="RefSeq" id="WP_138194018.1">
    <property type="nucleotide sequence ID" value="NZ_VCIW01000005.1"/>
</dbReference>
<dbReference type="InterPro" id="IPR037294">
    <property type="entry name" value="ABC_BtuC-like"/>
</dbReference>
<feature type="transmembrane region" description="Helical" evidence="8">
    <location>
        <begin position="99"/>
        <end position="120"/>
    </location>
</feature>
<dbReference type="PROSITE" id="PS51257">
    <property type="entry name" value="PROKAR_LIPOPROTEIN"/>
    <property type="match status" value="1"/>
</dbReference>
<evidence type="ECO:0000256" key="5">
    <source>
        <dbReference type="ARBA" id="ARBA00022692"/>
    </source>
</evidence>
<dbReference type="InterPro" id="IPR000522">
    <property type="entry name" value="ABC_transptr_permease_BtuC"/>
</dbReference>
<comment type="subcellular location">
    <subcellularLocation>
        <location evidence="1">Cell membrane</location>
        <topology evidence="1">Multi-pass membrane protein</topology>
    </subcellularLocation>
</comment>
<feature type="transmembrane region" description="Helical" evidence="8">
    <location>
        <begin position="199"/>
        <end position="220"/>
    </location>
</feature>
<dbReference type="CDD" id="cd06550">
    <property type="entry name" value="TM_ABC_iron-siderophores_like"/>
    <property type="match status" value="1"/>
</dbReference>
<evidence type="ECO:0000256" key="7">
    <source>
        <dbReference type="ARBA" id="ARBA00023136"/>
    </source>
</evidence>
<reference evidence="9 10" key="1">
    <citation type="submission" date="2019-05" db="EMBL/GenBank/DDBJ databases">
        <authorList>
            <person name="Narsing Rao M.P."/>
            <person name="Li W.J."/>
        </authorList>
    </citation>
    <scope>NUCLEOTIDE SEQUENCE [LARGE SCALE GENOMIC DNA]</scope>
    <source>
        <strain evidence="9 10">SYSU_K30003</strain>
    </source>
</reference>
<dbReference type="Proteomes" id="UP000309676">
    <property type="component" value="Unassembled WGS sequence"/>
</dbReference>
<feature type="transmembrane region" description="Helical" evidence="8">
    <location>
        <begin position="321"/>
        <end position="343"/>
    </location>
</feature>
<evidence type="ECO:0000256" key="2">
    <source>
        <dbReference type="ARBA" id="ARBA00007935"/>
    </source>
</evidence>
<sequence length="347" mass="36335">MGEGKNVSYAGNKTGVVLLTLAIALSGCFVLYIGFGKTPYSFVEVVRALFHVEADAGTRHVVWNLRLPRALIAVAAGAMLGTAGAMLQSILRNPLVEPGLMGSSAGAVLFAVLWLTFAAGSFAETVSLQLVALFGGVGATLLVLALNSRQSANRARFALIGVVTASILQSATSLLLLHRQQGLSSIFLWLFGSLNGRGWSSWSTLWPWALFGIGLALAYARKAEILQLGDDSAAGLGLAVNRTRFLMLAIASALTAASVSVVGAIGFIGLIGPHVAGWFVGRRPTALFPTSALFSALLLLASDWVGQSAAIRLPLPGMEHYVASLPVGAVTTLLGAPFFLYLLRRSL</sequence>
<comment type="caution">
    <text evidence="9">The sequence shown here is derived from an EMBL/GenBank/DDBJ whole genome shotgun (WGS) entry which is preliminary data.</text>
</comment>
<protein>
    <submittedName>
        <fullName evidence="9">Iron ABC transporter permease</fullName>
    </submittedName>
</protein>
<proteinExistence type="inferred from homology"/>
<accession>A0A5R9G7H1</accession>
<evidence type="ECO:0000256" key="8">
    <source>
        <dbReference type="SAM" id="Phobius"/>
    </source>
</evidence>
<dbReference type="AlphaFoldDB" id="A0A5R9G7H1"/>
<keyword evidence="6 8" id="KW-1133">Transmembrane helix</keyword>
<dbReference type="GO" id="GO:0022857">
    <property type="term" value="F:transmembrane transporter activity"/>
    <property type="evidence" value="ECO:0007669"/>
    <property type="project" value="InterPro"/>
</dbReference>
<feature type="transmembrane region" description="Helical" evidence="8">
    <location>
        <begin position="15"/>
        <end position="35"/>
    </location>
</feature>
<dbReference type="Pfam" id="PF01032">
    <property type="entry name" value="FecCD"/>
    <property type="match status" value="1"/>
</dbReference>
<evidence type="ECO:0000256" key="1">
    <source>
        <dbReference type="ARBA" id="ARBA00004651"/>
    </source>
</evidence>
<keyword evidence="5 8" id="KW-0812">Transmembrane</keyword>
<keyword evidence="10" id="KW-1185">Reference proteome</keyword>
<dbReference type="OrthoDB" id="9811721at2"/>
<evidence type="ECO:0000313" key="10">
    <source>
        <dbReference type="Proteomes" id="UP000309676"/>
    </source>
</evidence>
<feature type="transmembrane region" description="Helical" evidence="8">
    <location>
        <begin position="245"/>
        <end position="272"/>
    </location>
</feature>
<feature type="transmembrane region" description="Helical" evidence="8">
    <location>
        <begin position="70"/>
        <end position="87"/>
    </location>
</feature>
<dbReference type="GO" id="GO:0005886">
    <property type="term" value="C:plasma membrane"/>
    <property type="evidence" value="ECO:0007669"/>
    <property type="project" value="UniProtKB-SubCell"/>
</dbReference>
<dbReference type="EMBL" id="VCIW01000005">
    <property type="protein sequence ID" value="TLS52362.1"/>
    <property type="molecule type" value="Genomic_DNA"/>
</dbReference>
<feature type="transmembrane region" description="Helical" evidence="8">
    <location>
        <begin position="126"/>
        <end position="145"/>
    </location>
</feature>
<feature type="transmembrane region" description="Helical" evidence="8">
    <location>
        <begin position="157"/>
        <end position="179"/>
    </location>
</feature>
<evidence type="ECO:0000256" key="4">
    <source>
        <dbReference type="ARBA" id="ARBA00022475"/>
    </source>
</evidence>
<evidence type="ECO:0000313" key="9">
    <source>
        <dbReference type="EMBL" id="TLS52362.1"/>
    </source>
</evidence>
<dbReference type="PANTHER" id="PTHR30472">
    <property type="entry name" value="FERRIC ENTEROBACTIN TRANSPORT SYSTEM PERMEASE PROTEIN"/>
    <property type="match status" value="1"/>
</dbReference>
<comment type="similarity">
    <text evidence="2">Belongs to the binding-protein-dependent transport system permease family. FecCD subfamily.</text>
</comment>
<gene>
    <name evidence="9" type="ORF">FE782_10335</name>
</gene>
<dbReference type="PANTHER" id="PTHR30472:SF25">
    <property type="entry name" value="ABC TRANSPORTER PERMEASE PROTEIN MJ0876-RELATED"/>
    <property type="match status" value="1"/>
</dbReference>
<evidence type="ECO:0000256" key="6">
    <source>
        <dbReference type="ARBA" id="ARBA00022989"/>
    </source>
</evidence>
<evidence type="ECO:0000256" key="3">
    <source>
        <dbReference type="ARBA" id="ARBA00022448"/>
    </source>
</evidence>
<keyword evidence="4" id="KW-1003">Cell membrane</keyword>
<dbReference type="SUPFAM" id="SSF81345">
    <property type="entry name" value="ABC transporter involved in vitamin B12 uptake, BtuC"/>
    <property type="match status" value="1"/>
</dbReference>
<dbReference type="GO" id="GO:0033214">
    <property type="term" value="P:siderophore-iron import into cell"/>
    <property type="evidence" value="ECO:0007669"/>
    <property type="project" value="TreeGrafter"/>
</dbReference>
<organism evidence="9 10">
    <name type="scientific">Paenibacillus antri</name>
    <dbReference type="NCBI Taxonomy" id="2582848"/>
    <lineage>
        <taxon>Bacteria</taxon>
        <taxon>Bacillati</taxon>
        <taxon>Bacillota</taxon>
        <taxon>Bacilli</taxon>
        <taxon>Bacillales</taxon>
        <taxon>Paenibacillaceae</taxon>
        <taxon>Paenibacillus</taxon>
    </lineage>
</organism>
<keyword evidence="3" id="KW-0813">Transport</keyword>
<name>A0A5R9G7H1_9BACL</name>